<sequence length="357" mass="38957">EIVFLHLACLAPRALKFSFVAVRAARSHGNGSVALLAMLCRLLRVPRADQSHKHQKKPHCYASPVVDVRPFACCPRCLHIGSGQVPLLPRWRCRVLCLRVAFFVSAVRPLCLFVWRGTLRLSACDSMCACHVFFRKLDALVVLGAQLGVAALARVVVSGDSQGVCGLGQFRQYFFECPPLFGVQCFFGVECERAFGACARRGHDECADVQCALCVLVLLDGQAVLGGGGFDQQRALRRVAGVAQQSCNLRFCAASSSIAGAVACVGAAFVRDARAVLRMRVAFFLRERTKGLRDVFRCHFCGRALCHFPAEHFAAHLCEVCRHVLVPRVSVCQSAVLCEAALRRAAALVDEAAHYPQ</sequence>
<dbReference type="EMBL" id="CAEX01003111">
    <property type="protein sequence ID" value="CCD19292.1"/>
    <property type="molecule type" value="Genomic_DNA"/>
</dbReference>
<organism evidence="1 2">
    <name type="scientific">Trypanosoma vivax (strain Y486)</name>
    <dbReference type="NCBI Taxonomy" id="1055687"/>
    <lineage>
        <taxon>Eukaryota</taxon>
        <taxon>Discoba</taxon>
        <taxon>Euglenozoa</taxon>
        <taxon>Kinetoplastea</taxon>
        <taxon>Metakinetoplastina</taxon>
        <taxon>Trypanosomatida</taxon>
        <taxon>Trypanosomatidae</taxon>
        <taxon>Trypanosoma</taxon>
        <taxon>Duttonella</taxon>
    </lineage>
</organism>
<dbReference type="Proteomes" id="UP000009027">
    <property type="component" value="Unassembled WGS sequence"/>
</dbReference>
<keyword evidence="2" id="KW-1185">Reference proteome</keyword>
<reference evidence="1 2" key="1">
    <citation type="journal article" date="2012" name="Proc. Natl. Acad. Sci. U.S.A.">
        <title>Antigenic diversity is generated by distinct evolutionary mechanisms in African trypanosome species.</title>
        <authorList>
            <person name="Jackson A.P."/>
            <person name="Berry A."/>
            <person name="Aslett M."/>
            <person name="Allison H.C."/>
            <person name="Burton P."/>
            <person name="Vavrova-Anderson J."/>
            <person name="Brown R."/>
            <person name="Browne H."/>
            <person name="Corton N."/>
            <person name="Hauser H."/>
            <person name="Gamble J."/>
            <person name="Gilderthorp R."/>
            <person name="Marcello L."/>
            <person name="McQuillan J."/>
            <person name="Otto T.D."/>
            <person name="Quail M.A."/>
            <person name="Sanders M.J."/>
            <person name="van Tonder A."/>
            <person name="Ginger M.L."/>
            <person name="Field M.C."/>
            <person name="Barry J.D."/>
            <person name="Hertz-Fowler C."/>
            <person name="Berriman M."/>
        </authorList>
    </citation>
    <scope>NUCLEOTIDE SEQUENCE</scope>
    <source>
        <strain evidence="1 2">Y486</strain>
    </source>
</reference>
<proteinExistence type="predicted"/>
<dbReference type="AlphaFoldDB" id="F9WP19"/>
<name>F9WP19_TRYVY</name>
<dbReference type="VEuPathDB" id="TriTrypDB:TvY486_0019820"/>
<feature type="non-terminal residue" evidence="1">
    <location>
        <position position="1"/>
    </location>
</feature>
<evidence type="ECO:0000313" key="1">
    <source>
        <dbReference type="EMBL" id="CCD19292.1"/>
    </source>
</evidence>
<accession>F9WP19</accession>
<gene>
    <name evidence="1" type="ORF">TvY486_0019820</name>
</gene>
<protein>
    <submittedName>
        <fullName evidence="1">Uncharacterized protein</fullName>
    </submittedName>
</protein>
<evidence type="ECO:0000313" key="2">
    <source>
        <dbReference type="Proteomes" id="UP000009027"/>
    </source>
</evidence>